<evidence type="ECO:0000256" key="1">
    <source>
        <dbReference type="ARBA" id="ARBA00004370"/>
    </source>
</evidence>
<comment type="subcellular location">
    <subcellularLocation>
        <location evidence="8">Cell membrane</location>
        <topology evidence="8">Peripheral membrane protein</topology>
    </subcellularLocation>
    <subcellularLocation>
        <location evidence="1">Membrane</location>
    </subcellularLocation>
</comment>
<dbReference type="SUPFAM" id="SSF47928">
    <property type="entry name" value="N-terminal domain of the delta subunit of the F1F0-ATP synthase"/>
    <property type="match status" value="1"/>
</dbReference>
<dbReference type="Gene3D" id="1.10.520.20">
    <property type="entry name" value="N-terminal domain of the delta subunit of the F1F0-ATP synthase"/>
    <property type="match status" value="1"/>
</dbReference>
<evidence type="ECO:0000256" key="8">
    <source>
        <dbReference type="HAMAP-Rule" id="MF_01416"/>
    </source>
</evidence>
<evidence type="ECO:0000313" key="10">
    <source>
        <dbReference type="Proteomes" id="UP000294368"/>
    </source>
</evidence>
<reference evidence="9 10" key="1">
    <citation type="submission" date="2019-02" db="EMBL/GenBank/DDBJ databases">
        <authorList>
            <person name="Manzano-Marin A."/>
            <person name="Manzano-Marin A."/>
        </authorList>
    </citation>
    <scope>NUCLEOTIDE SEQUENCE [LARGE SCALE GENOMIC DNA]</scope>
    <source>
        <strain evidence="9 10">ErCikochiana</strain>
    </source>
</reference>
<keyword evidence="5 8" id="KW-0472">Membrane</keyword>
<dbReference type="GO" id="GO:0005886">
    <property type="term" value="C:plasma membrane"/>
    <property type="evidence" value="ECO:0007669"/>
    <property type="project" value="UniProtKB-SubCell"/>
</dbReference>
<comment type="function">
    <text evidence="8">F(1)F(0) ATP synthase produces ATP from ADP in the presence of a proton or sodium gradient. F-type ATPases consist of two structural domains, F(1) containing the extramembraneous catalytic core and F(0) containing the membrane proton channel, linked together by a central stalk and a peripheral stalk. During catalysis, ATP synthesis in the catalytic domain of F(1) is coupled via a rotary mechanism of the central stalk subunits to proton translocation.</text>
</comment>
<keyword evidence="3 8" id="KW-0375">Hydrogen ion transport</keyword>
<dbReference type="AlphaFoldDB" id="A0A451D937"/>
<dbReference type="RefSeq" id="WP_157988219.1">
    <property type="nucleotide sequence ID" value="NZ_LR217715.1"/>
</dbReference>
<dbReference type="GO" id="GO:0045259">
    <property type="term" value="C:proton-transporting ATP synthase complex"/>
    <property type="evidence" value="ECO:0007669"/>
    <property type="project" value="UniProtKB-KW"/>
</dbReference>
<sequence length="177" mass="19923">MFTDITISRPYSTAAFQFSRENKVIQKWQEMLIFAAAVSAQEQIKSLMKRHLAPESLSEKFIKICGNQLDDACVNFIKVIAEHKRLPILSTILQQFIKLRAAHESICNIEVVSSVPLTNAQLASLSGIMEKRLTSNIRLQYTVDKSIIAGVILKTDDMVIDSSVRTRIERLTSVLLS</sequence>
<dbReference type="NCBIfam" id="NF004402">
    <property type="entry name" value="PRK05758.2-2"/>
    <property type="match status" value="1"/>
</dbReference>
<keyword evidence="4 8" id="KW-0406">Ion transport</keyword>
<organism evidence="9 10">
    <name type="scientific">Candidatus Erwinia haradaeae</name>
    <dbReference type="NCBI Taxonomy" id="1922217"/>
    <lineage>
        <taxon>Bacteria</taxon>
        <taxon>Pseudomonadati</taxon>
        <taxon>Pseudomonadota</taxon>
        <taxon>Gammaproteobacteria</taxon>
        <taxon>Enterobacterales</taxon>
        <taxon>Erwiniaceae</taxon>
        <taxon>Erwinia</taxon>
    </lineage>
</organism>
<protein>
    <recommendedName>
        <fullName evidence="8">ATP synthase subunit delta</fullName>
    </recommendedName>
    <alternativeName>
        <fullName evidence="8">ATP synthase F(1) sector subunit delta</fullName>
    </alternativeName>
    <alternativeName>
        <fullName evidence="8">F-type ATPase subunit delta</fullName>
        <shortName evidence="8">F-ATPase subunit delta</shortName>
    </alternativeName>
</protein>
<evidence type="ECO:0000256" key="2">
    <source>
        <dbReference type="ARBA" id="ARBA00022448"/>
    </source>
</evidence>
<dbReference type="NCBIfam" id="TIGR01145">
    <property type="entry name" value="ATP_synt_delta"/>
    <property type="match status" value="1"/>
</dbReference>
<dbReference type="EMBL" id="LR217715">
    <property type="protein sequence ID" value="VFP82779.1"/>
    <property type="molecule type" value="Genomic_DNA"/>
</dbReference>
<evidence type="ECO:0000256" key="4">
    <source>
        <dbReference type="ARBA" id="ARBA00023065"/>
    </source>
</evidence>
<evidence type="ECO:0000256" key="6">
    <source>
        <dbReference type="ARBA" id="ARBA00023196"/>
    </source>
</evidence>
<dbReference type="PRINTS" id="PR00125">
    <property type="entry name" value="ATPASEDELTA"/>
</dbReference>
<dbReference type="InterPro" id="IPR000711">
    <property type="entry name" value="ATPase_OSCP/dsu"/>
</dbReference>
<dbReference type="Pfam" id="PF00213">
    <property type="entry name" value="OSCP"/>
    <property type="match status" value="1"/>
</dbReference>
<keyword evidence="6 8" id="KW-0139">CF(1)</keyword>
<evidence type="ECO:0000256" key="7">
    <source>
        <dbReference type="ARBA" id="ARBA00023310"/>
    </source>
</evidence>
<keyword evidence="2 8" id="KW-0813">Transport</keyword>
<dbReference type="OrthoDB" id="9816221at2"/>
<dbReference type="PANTHER" id="PTHR11910">
    <property type="entry name" value="ATP SYNTHASE DELTA CHAIN"/>
    <property type="match status" value="1"/>
</dbReference>
<dbReference type="Proteomes" id="UP000294368">
    <property type="component" value="Chromosome"/>
</dbReference>
<gene>
    <name evidence="8 9" type="primary">atpH</name>
    <name evidence="9" type="ORF">ERCIKOCA2762_027</name>
</gene>
<dbReference type="GO" id="GO:0046933">
    <property type="term" value="F:proton-transporting ATP synthase activity, rotational mechanism"/>
    <property type="evidence" value="ECO:0007669"/>
    <property type="project" value="UniProtKB-UniRule"/>
</dbReference>
<evidence type="ECO:0000313" key="9">
    <source>
        <dbReference type="EMBL" id="VFP82779.1"/>
    </source>
</evidence>
<keyword evidence="8" id="KW-1003">Cell membrane</keyword>
<comment type="function">
    <text evidence="8">This protein is part of the stalk that links CF(0) to CF(1). It either transmits conformational changes from CF(0) to CF(1) or is implicated in proton conduction.</text>
</comment>
<dbReference type="InterPro" id="IPR026015">
    <property type="entry name" value="ATP_synth_OSCP/delta_N_sf"/>
</dbReference>
<comment type="similarity">
    <text evidence="8">Belongs to the ATPase delta chain family.</text>
</comment>
<name>A0A451D937_9GAMM</name>
<accession>A0A451D937</accession>
<evidence type="ECO:0000256" key="5">
    <source>
        <dbReference type="ARBA" id="ARBA00023136"/>
    </source>
</evidence>
<proteinExistence type="inferred from homology"/>
<evidence type="ECO:0000256" key="3">
    <source>
        <dbReference type="ARBA" id="ARBA00022781"/>
    </source>
</evidence>
<keyword evidence="7 8" id="KW-0066">ATP synthesis</keyword>
<dbReference type="HAMAP" id="MF_01416">
    <property type="entry name" value="ATP_synth_delta_bact"/>
    <property type="match status" value="1"/>
</dbReference>